<dbReference type="InterPro" id="IPR011527">
    <property type="entry name" value="ABC1_TM_dom"/>
</dbReference>
<dbReference type="GO" id="GO:0032440">
    <property type="term" value="F:2-alkenal reductase [NAD(P)H] activity"/>
    <property type="evidence" value="ECO:0007669"/>
    <property type="project" value="UniProtKB-EC"/>
</dbReference>
<dbReference type="CDD" id="cd18580">
    <property type="entry name" value="ABC_6TM_ABCC_D2"/>
    <property type="match status" value="1"/>
</dbReference>
<feature type="domain" description="ABC transporter" evidence="9">
    <location>
        <begin position="520"/>
        <end position="744"/>
    </location>
</feature>
<feature type="transmembrane region" description="Helical" evidence="8">
    <location>
        <begin position="316"/>
        <end position="337"/>
    </location>
</feature>
<dbReference type="STRING" id="1408163.A0A0F4YWE1"/>
<evidence type="ECO:0000313" key="11">
    <source>
        <dbReference type="EMBL" id="KKA22141.1"/>
    </source>
</evidence>
<evidence type="ECO:0000256" key="1">
    <source>
        <dbReference type="ARBA" id="ARBA00004141"/>
    </source>
</evidence>
<evidence type="ECO:0000256" key="6">
    <source>
        <dbReference type="ARBA" id="ARBA00022989"/>
    </source>
</evidence>
<dbReference type="InterPro" id="IPR050173">
    <property type="entry name" value="ABC_transporter_C-like"/>
</dbReference>
<dbReference type="RefSeq" id="XP_013328753.1">
    <property type="nucleotide sequence ID" value="XM_013473299.1"/>
</dbReference>
<dbReference type="GO" id="GO:0005524">
    <property type="term" value="F:ATP binding"/>
    <property type="evidence" value="ECO:0007669"/>
    <property type="project" value="UniProtKB-KW"/>
</dbReference>
<dbReference type="InterPro" id="IPR036640">
    <property type="entry name" value="ABC1_TM_sf"/>
</dbReference>
<evidence type="ECO:0000256" key="2">
    <source>
        <dbReference type="ARBA" id="ARBA00022448"/>
    </source>
</evidence>
<dbReference type="CDD" id="cd18579">
    <property type="entry name" value="ABC_6TM_ABCC_D1"/>
    <property type="match status" value="1"/>
</dbReference>
<dbReference type="FunFam" id="1.20.1560.10:FF:000055">
    <property type="entry name" value="ABC multidrug transporter (Eurofung)"/>
    <property type="match status" value="1"/>
</dbReference>
<keyword evidence="11" id="KW-0560">Oxidoreductase</keyword>
<gene>
    <name evidence="11" type="ORF">T310_3825</name>
</gene>
<evidence type="ECO:0000256" key="8">
    <source>
        <dbReference type="SAM" id="Phobius"/>
    </source>
</evidence>
<dbReference type="PROSITE" id="PS50893">
    <property type="entry name" value="ABC_TRANSPORTER_2"/>
    <property type="match status" value="2"/>
</dbReference>
<organism evidence="11 12">
    <name type="scientific">Rasamsonia emersonii (strain ATCC 16479 / CBS 393.64 / IMI 116815)</name>
    <dbReference type="NCBI Taxonomy" id="1408163"/>
    <lineage>
        <taxon>Eukaryota</taxon>
        <taxon>Fungi</taxon>
        <taxon>Dikarya</taxon>
        <taxon>Ascomycota</taxon>
        <taxon>Pezizomycotina</taxon>
        <taxon>Eurotiomycetes</taxon>
        <taxon>Eurotiomycetidae</taxon>
        <taxon>Eurotiales</taxon>
        <taxon>Trichocomaceae</taxon>
        <taxon>Rasamsonia</taxon>
    </lineage>
</organism>
<feature type="transmembrane region" description="Helical" evidence="8">
    <location>
        <begin position="802"/>
        <end position="825"/>
    </location>
</feature>
<dbReference type="InterPro" id="IPR044726">
    <property type="entry name" value="ABCC_6TM_D2"/>
</dbReference>
<dbReference type="Gene3D" id="1.20.1560.10">
    <property type="entry name" value="ABC transporter type 1, transmembrane domain"/>
    <property type="match status" value="3"/>
</dbReference>
<dbReference type="GeneID" id="25316174"/>
<feature type="domain" description="ABC transmembrane type-1" evidence="10">
    <location>
        <begin position="281"/>
        <end position="465"/>
    </location>
</feature>
<feature type="transmembrane region" description="Helical" evidence="8">
    <location>
        <begin position="69"/>
        <end position="85"/>
    </location>
</feature>
<dbReference type="GO" id="GO:0140359">
    <property type="term" value="F:ABC-type transporter activity"/>
    <property type="evidence" value="ECO:0007669"/>
    <property type="project" value="InterPro"/>
</dbReference>
<dbReference type="PROSITE" id="PS00211">
    <property type="entry name" value="ABC_TRANSPORTER_1"/>
    <property type="match status" value="1"/>
</dbReference>
<reference evidence="11 12" key="1">
    <citation type="submission" date="2015-04" db="EMBL/GenBank/DDBJ databases">
        <authorList>
            <person name="Heijne W.H."/>
            <person name="Fedorova N.D."/>
            <person name="Nierman W.C."/>
            <person name="Vollebregt A.W."/>
            <person name="Zhao Z."/>
            <person name="Wu L."/>
            <person name="Kumar M."/>
            <person name="Stam H."/>
            <person name="van den Berg M.A."/>
            <person name="Pel H.J."/>
        </authorList>
    </citation>
    <scope>NUCLEOTIDE SEQUENCE [LARGE SCALE GENOMIC DNA]</scope>
    <source>
        <strain evidence="11 12">CBS 393.64</strain>
    </source>
</reference>
<comment type="caution">
    <text evidence="11">The sequence shown here is derived from an EMBL/GenBank/DDBJ whole genome shotgun (WGS) entry which is preliminary data.</text>
</comment>
<evidence type="ECO:0000259" key="10">
    <source>
        <dbReference type="PROSITE" id="PS50929"/>
    </source>
</evidence>
<dbReference type="InterPro" id="IPR003593">
    <property type="entry name" value="AAA+_ATPase"/>
</dbReference>
<dbReference type="EMBL" id="LASV01000156">
    <property type="protein sequence ID" value="KKA22141.1"/>
    <property type="molecule type" value="Genomic_DNA"/>
</dbReference>
<evidence type="ECO:0000256" key="3">
    <source>
        <dbReference type="ARBA" id="ARBA00022692"/>
    </source>
</evidence>
<dbReference type="SMART" id="SM00382">
    <property type="entry name" value="AAA"/>
    <property type="match status" value="2"/>
</dbReference>
<dbReference type="InterPro" id="IPR044746">
    <property type="entry name" value="ABCC_6TM_D1"/>
</dbReference>
<evidence type="ECO:0000313" key="12">
    <source>
        <dbReference type="Proteomes" id="UP000053958"/>
    </source>
</evidence>
<dbReference type="InterPro" id="IPR027417">
    <property type="entry name" value="P-loop_NTPase"/>
</dbReference>
<dbReference type="CDD" id="cd03250">
    <property type="entry name" value="ABCC_MRP_domain1"/>
    <property type="match status" value="1"/>
</dbReference>
<dbReference type="Pfam" id="PF00005">
    <property type="entry name" value="ABC_tran"/>
    <property type="match status" value="2"/>
</dbReference>
<feature type="transmembrane region" description="Helical" evidence="8">
    <location>
        <begin position="400"/>
        <end position="428"/>
    </location>
</feature>
<dbReference type="Pfam" id="PF00664">
    <property type="entry name" value="ABC_membrane"/>
    <property type="match status" value="1"/>
</dbReference>
<evidence type="ECO:0000256" key="7">
    <source>
        <dbReference type="ARBA" id="ARBA00023136"/>
    </source>
</evidence>
<feature type="domain" description="ABC transporter" evidence="9">
    <location>
        <begin position="1112"/>
        <end position="1304"/>
    </location>
</feature>
<dbReference type="GO" id="GO:0016020">
    <property type="term" value="C:membrane"/>
    <property type="evidence" value="ECO:0007669"/>
    <property type="project" value="UniProtKB-SubCell"/>
</dbReference>
<dbReference type="EC" id="1.3.1.74" evidence="11"/>
<dbReference type="PANTHER" id="PTHR24223:SF404">
    <property type="entry name" value="ABC MULTIDRUG TRANSPORTER (EUROFUNG)-RELATED"/>
    <property type="match status" value="1"/>
</dbReference>
<evidence type="ECO:0000256" key="5">
    <source>
        <dbReference type="ARBA" id="ARBA00022840"/>
    </source>
</evidence>
<dbReference type="PANTHER" id="PTHR24223">
    <property type="entry name" value="ATP-BINDING CASSETTE SUB-FAMILY C"/>
    <property type="match status" value="1"/>
</dbReference>
<keyword evidence="4" id="KW-0547">Nucleotide-binding</keyword>
<feature type="domain" description="ABC transmembrane type-1" evidence="10">
    <location>
        <begin position="803"/>
        <end position="922"/>
    </location>
</feature>
<dbReference type="GO" id="GO:0016887">
    <property type="term" value="F:ATP hydrolysis activity"/>
    <property type="evidence" value="ECO:0007669"/>
    <property type="project" value="InterPro"/>
</dbReference>
<keyword evidence="6 8" id="KW-1133">Transmembrane helix</keyword>
<feature type="transmembrane region" description="Helical" evidence="8">
    <location>
        <begin position="845"/>
        <end position="868"/>
    </location>
</feature>
<feature type="transmembrane region" description="Helical" evidence="8">
    <location>
        <begin position="41"/>
        <end position="63"/>
    </location>
</feature>
<name>A0A0F4YWE1_RASE3</name>
<proteinExistence type="predicted"/>
<dbReference type="PROSITE" id="PS50929">
    <property type="entry name" value="ABC_TM1F"/>
    <property type="match status" value="2"/>
</dbReference>
<keyword evidence="3 8" id="KW-0812">Transmembrane</keyword>
<keyword evidence="7 8" id="KW-0472">Membrane</keyword>
<evidence type="ECO:0000259" key="9">
    <source>
        <dbReference type="PROSITE" id="PS50893"/>
    </source>
</evidence>
<feature type="transmembrane region" description="Helical" evidence="8">
    <location>
        <begin position="1008"/>
        <end position="1036"/>
    </location>
</feature>
<dbReference type="InterPro" id="IPR017871">
    <property type="entry name" value="ABC_transporter-like_CS"/>
</dbReference>
<feature type="transmembrane region" description="Helical" evidence="8">
    <location>
        <begin position="434"/>
        <end position="454"/>
    </location>
</feature>
<keyword evidence="5" id="KW-0067">ATP-binding</keyword>
<dbReference type="Gene3D" id="3.40.50.300">
    <property type="entry name" value="P-loop containing nucleotide triphosphate hydrolases"/>
    <property type="match status" value="3"/>
</dbReference>
<feature type="transmembrane region" description="Helical" evidence="8">
    <location>
        <begin position="12"/>
        <end position="29"/>
    </location>
</feature>
<sequence>MSSLHTRVSMTSGILNIIATFAAAVLSFMEDQRSVEPSDILVIYFSASSILALPRLRSLWLIPSVDACRGLWTTIYIFTVAMLFVESARKTKILRPLYQGVTKEQICGFWGRSFFIWVLPFFQAGYSKVLQIQDLPEVDDDLQGQDAGEKLQAAWKTAKSRHGLLRATFRAYRWPFLSGVVPRLVLSAFTFCQPFLITATVDYMGKPATVESNKYGQALVLTAQLESFVVLTAGKVSKAVYWRQTYRLHTMIRSGLISMTYRQTTLLKANDVKDTAAIILMGTDVERIVANLRNIHETWASILEVGVAIWLLERQVFVACIVPAIISLASVLAMVPVSTRSGEAQKQWNKRVEKRLAVTSSMLGDMKAVKMLGLTDILFTLISKFRKIELKTSERFRKLIIWQVVFSNVPLDFAPFATFAVFAIISVVRKDGSLLSAPAFTSLSLIALLTEPLFTFCQSVPSLLQAIACFQRIEVYFLKKPAPTPGLSTSTQWLPEFSNGAMELRHRQTTALSDTPLVSFKKADISWSPETEIVLHDLNMNIRKGITMIIGPVGSGKSALIESILGETALKSGSTTAPLSRVAYCSQSPWIMNTTIRHNITGGSEFDQKWYEFTISACGLEEDLEKIPGGDMCKAGSNGVSLSGGQKQRVALARAVYSKLPIVILDDVFSGLDSKSISLISSRLFSKEGHFRETGTSVILATHTLRMLPYADEIIVLDNGRIADTGSYEEIFTRMPEIAAKSLTAEDDAPSSVEESAVDKKVDNPQTNVAEEAVSKDVDHLRRDGTWAVYAYYCRSAGYITVILFALSAAVCAFCSNFSTLWLQWWVEANEQQPNKQLGMYLGVYSLFFALSFFGLIACCWLLLITIINNTALNLHSDLLTATLRAPFSFFQNTDTGSTTNRFSQDMELIDMMLPVYAINFVEVDHPMRCREVSRSVRPIPCSGLVLRPTVLPSYLSPGAIARYRGQGTALHPLLGDGPGYLDCSSLHWGARFQEQSQCMLNQSQKPFYMLFCVQQWLTLVLDLVVGAIALILVGMTTSLTDRFSAGSIGVALNLILTFNQSVTQAIKYWTMLETSIGAVSRVQRFVEDTPSEERHLSSQPPPHDWPCQGAIDFVDVTAGYNPETAPVLRNLSLTVAPGEKVAVCGPSGSGKTSLLMALLQMIEIQEGRVAIDGRDLSMIERRDVLSRINVIPQDPFFMPGTVRFNIDPHQRVSAECIESAIKKVGLWKRISANSTVDWETESIMQAVIEKESAQQTITAVVHRFRYIDRFDRVVLLKHGHLVECDSPKVLLERDSEFRKLYTALKKTWLAYKEFAPGDFLQTELLVLREHDSISFEEGAIEKKGERIETLKHN</sequence>
<accession>A0A0F4YWE1</accession>
<evidence type="ECO:0000256" key="4">
    <source>
        <dbReference type="ARBA" id="ARBA00022741"/>
    </source>
</evidence>
<dbReference type="SUPFAM" id="SSF52540">
    <property type="entry name" value="P-loop containing nucleoside triphosphate hydrolases"/>
    <property type="match status" value="2"/>
</dbReference>
<dbReference type="SUPFAM" id="SSF90123">
    <property type="entry name" value="ABC transporter transmembrane region"/>
    <property type="match status" value="3"/>
</dbReference>
<comment type="subcellular location">
    <subcellularLocation>
        <location evidence="1">Membrane</location>
        <topology evidence="1">Multi-pass membrane protein</topology>
    </subcellularLocation>
</comment>
<keyword evidence="12" id="KW-1185">Reference proteome</keyword>
<protein>
    <submittedName>
        <fullName evidence="11">2-alkenal reductase</fullName>
        <ecNumber evidence="11">1.3.1.74</ecNumber>
    </submittedName>
</protein>
<dbReference type="InterPro" id="IPR003439">
    <property type="entry name" value="ABC_transporter-like_ATP-bd"/>
</dbReference>
<dbReference type="Proteomes" id="UP000053958">
    <property type="component" value="Unassembled WGS sequence"/>
</dbReference>
<dbReference type="OrthoDB" id="6500128at2759"/>
<keyword evidence="2" id="KW-0813">Transport</keyword>